<evidence type="ECO:0000313" key="2">
    <source>
        <dbReference type="RefSeq" id="XP_075095550.1"/>
    </source>
</evidence>
<organism evidence="1 2">
    <name type="scientific">Nicotiana tabacum</name>
    <name type="common">Common tobacco</name>
    <dbReference type="NCBI Taxonomy" id="4097"/>
    <lineage>
        <taxon>Eukaryota</taxon>
        <taxon>Viridiplantae</taxon>
        <taxon>Streptophyta</taxon>
        <taxon>Embryophyta</taxon>
        <taxon>Tracheophyta</taxon>
        <taxon>Spermatophyta</taxon>
        <taxon>Magnoliopsida</taxon>
        <taxon>eudicotyledons</taxon>
        <taxon>Gunneridae</taxon>
        <taxon>Pentapetalae</taxon>
        <taxon>asterids</taxon>
        <taxon>lamiids</taxon>
        <taxon>Solanales</taxon>
        <taxon>Solanaceae</taxon>
        <taxon>Nicotianoideae</taxon>
        <taxon>Nicotianeae</taxon>
        <taxon>Nicotiana</taxon>
    </lineage>
</organism>
<evidence type="ECO:0000313" key="1">
    <source>
        <dbReference type="Proteomes" id="UP000790787"/>
    </source>
</evidence>
<keyword evidence="1" id="KW-1185">Reference proteome</keyword>
<gene>
    <name evidence="2" type="primary">LOC142173799</name>
</gene>
<protein>
    <submittedName>
        <fullName evidence="2">Uncharacterized protein LOC142173799</fullName>
    </submittedName>
</protein>
<proteinExistence type="predicted"/>
<sequence>MSSKSKKKWNFGKLFISNGAGCSGCSKPNSVDILEPIPKPKPKIPIHTNQSPSICHTSSSFGEINDNDLDEDDHTSITFSINIDSLSLSSSNQNDYTNLLSLEADSESRVSPFPEIHGGVAVVTNSNDLFQDNFTFTTFSTNIDSLSPPISNQNNDTNLSQSEANSESRVSISPEIRGSIVIARNSDDPFQDNHTSTTFSTNIDSLSLPISNQNNDTNLLPSEANSESKVSSCSEICGVAVIKNLYDSFQDNQSSNTFSTNIDSLSPSSFDQSDEINFSTLSQANSKFRVNSCPEIHGCVAVVKDSSDPFQDFKKSMLQMIFEMEIYSPEDLKELLNCFLHLNSPSYREIIIQAFLDIYAN</sequence>
<reference evidence="1" key="1">
    <citation type="journal article" date="2014" name="Nat. Commun.">
        <title>The tobacco genome sequence and its comparison with those of tomato and potato.</title>
        <authorList>
            <person name="Sierro N."/>
            <person name="Battey J.N."/>
            <person name="Ouadi S."/>
            <person name="Bakaher N."/>
            <person name="Bovet L."/>
            <person name="Willig A."/>
            <person name="Goepfert S."/>
            <person name="Peitsch M.C."/>
            <person name="Ivanov N.V."/>
        </authorList>
    </citation>
    <scope>NUCLEOTIDE SEQUENCE [LARGE SCALE GENOMIC DNA]</scope>
</reference>
<dbReference type="RefSeq" id="XP_075095550.1">
    <property type="nucleotide sequence ID" value="XM_075239449.1"/>
</dbReference>
<reference evidence="2" key="2">
    <citation type="submission" date="2025-08" db="UniProtKB">
        <authorList>
            <consortium name="RefSeq"/>
        </authorList>
    </citation>
    <scope>IDENTIFICATION</scope>
    <source>
        <tissue evidence="2">Leaf</tissue>
    </source>
</reference>
<dbReference type="Proteomes" id="UP000790787">
    <property type="component" value="Chromosome 19"/>
</dbReference>
<accession>A0AC58TEA9</accession>
<name>A0AC58TEA9_TOBAC</name>